<reference evidence="3" key="1">
    <citation type="journal article" date="2017" name="bioRxiv">
        <title>Comparative analysis of the genomes of Stylophora pistillata and Acropora digitifera provides evidence for extensive differences between species of corals.</title>
        <authorList>
            <person name="Voolstra C.R."/>
            <person name="Li Y."/>
            <person name="Liew Y.J."/>
            <person name="Baumgarten S."/>
            <person name="Zoccola D."/>
            <person name="Flot J.-F."/>
            <person name="Tambutte S."/>
            <person name="Allemand D."/>
            <person name="Aranda M."/>
        </authorList>
    </citation>
    <scope>NUCLEOTIDE SEQUENCE [LARGE SCALE GENOMIC DNA]</scope>
</reference>
<dbReference type="InterPro" id="IPR038461">
    <property type="entry name" value="Schlafen_AlbA_2_dom_sf"/>
</dbReference>
<organism evidence="2 3">
    <name type="scientific">Stylophora pistillata</name>
    <name type="common">Smooth cauliflower coral</name>
    <dbReference type="NCBI Taxonomy" id="50429"/>
    <lineage>
        <taxon>Eukaryota</taxon>
        <taxon>Metazoa</taxon>
        <taxon>Cnidaria</taxon>
        <taxon>Anthozoa</taxon>
        <taxon>Hexacorallia</taxon>
        <taxon>Scleractinia</taxon>
        <taxon>Astrocoeniina</taxon>
        <taxon>Pocilloporidae</taxon>
        <taxon>Stylophora</taxon>
    </lineage>
</organism>
<dbReference type="Proteomes" id="UP000225706">
    <property type="component" value="Unassembled WGS sequence"/>
</dbReference>
<comment type="caution">
    <text evidence="2">The sequence shown here is derived from an EMBL/GenBank/DDBJ whole genome shotgun (WGS) entry which is preliminary data.</text>
</comment>
<accession>A0A2B4RRM8</accession>
<evidence type="ECO:0000313" key="2">
    <source>
        <dbReference type="EMBL" id="PFX18988.1"/>
    </source>
</evidence>
<protein>
    <submittedName>
        <fullName evidence="2">Schlafen-like protein 1</fullName>
    </submittedName>
</protein>
<dbReference type="EMBL" id="LSMT01000382">
    <property type="protein sequence ID" value="PFX18988.1"/>
    <property type="molecule type" value="Genomic_DNA"/>
</dbReference>
<dbReference type="InterPro" id="IPR007421">
    <property type="entry name" value="Schlafen_AlbA_2_dom"/>
</dbReference>
<sequence length="250" mass="28415">MNFLKRKRNSNDQERIDAESEPKKLRTVVSLVRKVGNTVKQKLNVALKALTSRTYSQDVKSILFTTPAGPLRSARYIMTPAVPFSAATSSLEWRNHSYYVLDSTISVTESHHHEFKTGGGSYPITILPEHIQKYGSAFLNTDGGVLIAGVLDNGTVRGVHCPPRMQTNIRATIRQEFEKFIPCVDHSLYKVKFVPVIYQPTLRVRREGRYMYVADVFVIEISVKAGVKGELYETRKNQSKEKAQWIEDYC</sequence>
<dbReference type="OrthoDB" id="10259112at2759"/>
<evidence type="ECO:0000313" key="3">
    <source>
        <dbReference type="Proteomes" id="UP000225706"/>
    </source>
</evidence>
<dbReference type="PANTHER" id="PTHR12155">
    <property type="entry name" value="SCHLAFEN"/>
    <property type="match status" value="1"/>
</dbReference>
<dbReference type="InterPro" id="IPR029684">
    <property type="entry name" value="Schlafen"/>
</dbReference>
<evidence type="ECO:0000259" key="1">
    <source>
        <dbReference type="Pfam" id="PF04326"/>
    </source>
</evidence>
<proteinExistence type="predicted"/>
<name>A0A2B4RRM8_STYPI</name>
<feature type="domain" description="Schlafen AlbA-2" evidence="1">
    <location>
        <begin position="109"/>
        <end position="236"/>
    </location>
</feature>
<keyword evidence="3" id="KW-1185">Reference proteome</keyword>
<dbReference type="AlphaFoldDB" id="A0A2B4RRM8"/>
<dbReference type="PANTHER" id="PTHR12155:SF48">
    <property type="entry name" value="RRM DOMAIN-CONTAINING PROTEIN"/>
    <property type="match status" value="1"/>
</dbReference>
<dbReference type="Pfam" id="PF04326">
    <property type="entry name" value="SLFN_AlbA_2"/>
    <property type="match status" value="1"/>
</dbReference>
<dbReference type="Gene3D" id="3.30.950.30">
    <property type="entry name" value="Schlafen, AAA domain"/>
    <property type="match status" value="1"/>
</dbReference>
<gene>
    <name evidence="2" type="primary">Slfnl1</name>
    <name evidence="2" type="ORF">AWC38_SpisGene16612</name>
</gene>